<accession>A0A0P0N584</accession>
<evidence type="ECO:0000313" key="5">
    <source>
        <dbReference type="Proteomes" id="UP000196694"/>
    </source>
</evidence>
<dbReference type="KEGG" id="pdl:Pyrde_1324"/>
<name>A0A0P0N584_9CREN</name>
<evidence type="ECO:0000313" key="3">
    <source>
        <dbReference type="EMBL" id="OWJ53801.1"/>
    </source>
</evidence>
<organism evidence="2 4">
    <name type="scientific">Pyrodictium delaneyi</name>
    <dbReference type="NCBI Taxonomy" id="1273541"/>
    <lineage>
        <taxon>Archaea</taxon>
        <taxon>Thermoproteota</taxon>
        <taxon>Thermoprotei</taxon>
        <taxon>Desulfurococcales</taxon>
        <taxon>Pyrodictiaceae</taxon>
        <taxon>Pyrodictium</taxon>
    </lineage>
</organism>
<dbReference type="Proteomes" id="UP000196694">
    <property type="component" value="Unassembled WGS sequence"/>
</dbReference>
<feature type="region of interest" description="Disordered" evidence="1">
    <location>
        <begin position="197"/>
        <end position="228"/>
    </location>
</feature>
<dbReference type="GeneID" id="26099666"/>
<proteinExistence type="predicted"/>
<reference evidence="2 4" key="1">
    <citation type="submission" date="2015-10" db="EMBL/GenBank/DDBJ databases">
        <title>Complete genome sequence of hyperthermophilic archaeon Pyrodictium delaneyi Su06.</title>
        <authorList>
            <person name="Jung J.-H."/>
            <person name="Lin J."/>
            <person name="Holden J.F."/>
            <person name="Park C.-S."/>
        </authorList>
    </citation>
    <scope>NUCLEOTIDE SEQUENCE [LARGE SCALE GENOMIC DNA]</scope>
    <source>
        <strain evidence="2 4">Su06</strain>
    </source>
</reference>
<evidence type="ECO:0000313" key="4">
    <source>
        <dbReference type="Proteomes" id="UP000058613"/>
    </source>
</evidence>
<reference evidence="3 5" key="2">
    <citation type="submission" date="2017-05" db="EMBL/GenBank/DDBJ databases">
        <title>The draft genome of the hyperthermophilic archaeon 'Pyrodictium delaneyi strain Hulk', an iron and nitrate reducer, reveals the capacity for sulfate reduction.</title>
        <authorList>
            <person name="Demey L.M."/>
            <person name="Miller C."/>
            <person name="Manzella M."/>
            <person name="Reguera G."/>
            <person name="Kashefi K."/>
        </authorList>
    </citation>
    <scope>NUCLEOTIDE SEQUENCE [LARGE SCALE GENOMIC DNA]</scope>
    <source>
        <strain evidence="3 5">Hulk</strain>
    </source>
</reference>
<dbReference type="AlphaFoldDB" id="A0A0P0N584"/>
<dbReference type="RefSeq" id="WP_055409295.1">
    <property type="nucleotide sequence ID" value="NZ_CP013011.1"/>
</dbReference>
<protein>
    <submittedName>
        <fullName evidence="2">Uncharacterized protein</fullName>
    </submittedName>
</protein>
<dbReference type="EMBL" id="NCQP01000009">
    <property type="protein sequence ID" value="OWJ53801.1"/>
    <property type="molecule type" value="Genomic_DNA"/>
</dbReference>
<evidence type="ECO:0000313" key="2">
    <source>
        <dbReference type="EMBL" id="ALL01370.1"/>
    </source>
</evidence>
<gene>
    <name evidence="3" type="ORF">Pdsh_10200</name>
    <name evidence="2" type="ORF">Pyrde_1324</name>
</gene>
<feature type="compositionally biased region" description="Polar residues" evidence="1">
    <location>
        <begin position="197"/>
        <end position="224"/>
    </location>
</feature>
<sequence length="247" mass="27238">MTEEYGVEGRRNISVSESVYSEVAKIARREGLKGAGEAVERLVEFYRLKLGSDPGLAVELVARLLFNGKKPGEIIEVILQGRGSKPLVYLTYDVEQVAGKPGEYRVRLIPAVNPLAVLESYCTRGECDIEGLNADITAASNRANQLVKEFLRRNTAIRLLLDKLGISVECAFLKSDWELKRFRLLVPAELFRSISNNSTSSETKSAGQYAEGNQHTNHTGSSPRNPLGLYTTVLNHGATLESISRLQ</sequence>
<dbReference type="EMBL" id="CP013011">
    <property type="protein sequence ID" value="ALL01370.1"/>
    <property type="molecule type" value="Genomic_DNA"/>
</dbReference>
<dbReference type="Proteomes" id="UP000058613">
    <property type="component" value="Chromosome"/>
</dbReference>
<keyword evidence="5" id="KW-1185">Reference proteome</keyword>
<evidence type="ECO:0000256" key="1">
    <source>
        <dbReference type="SAM" id="MobiDB-lite"/>
    </source>
</evidence>